<dbReference type="AlphaFoldDB" id="A0A0D8B568"/>
<protein>
    <submittedName>
        <fullName evidence="1">Uncharacterized protein</fullName>
    </submittedName>
</protein>
<dbReference type="PATRIC" id="fig|1502723.3.peg.1250"/>
<dbReference type="EMBL" id="JYFN01000127">
    <property type="protein sequence ID" value="KJE19321.1"/>
    <property type="molecule type" value="Genomic_DNA"/>
</dbReference>
<comment type="caution">
    <text evidence="1">The sequence shown here is derived from an EMBL/GenBank/DDBJ whole genome shotgun (WGS) entry which is preliminary data.</text>
</comment>
<evidence type="ECO:0000313" key="2">
    <source>
        <dbReference type="Proteomes" id="UP000032545"/>
    </source>
</evidence>
<accession>A0A0D8B568</accession>
<name>A0A0D8B568_9ACTN</name>
<evidence type="ECO:0000313" key="1">
    <source>
        <dbReference type="EMBL" id="KJE19321.1"/>
    </source>
</evidence>
<keyword evidence="2" id="KW-1185">Reference proteome</keyword>
<dbReference type="RefSeq" id="WP_128423455.1">
    <property type="nucleotide sequence ID" value="NZ_JYFN01000127.1"/>
</dbReference>
<reference evidence="2" key="1">
    <citation type="submission" date="2015-02" db="EMBL/GenBank/DDBJ databases">
        <title>Draft Genome of Frankia sp. CpI1-S.</title>
        <authorList>
            <person name="Oshone R.T."/>
            <person name="Ngom M."/>
            <person name="Ghodhbane-Gtari F."/>
            <person name="Gtari M."/>
            <person name="Morris K."/>
            <person name="Thomas K."/>
            <person name="Sen A."/>
            <person name="Tisa L.S."/>
        </authorList>
    </citation>
    <scope>NUCLEOTIDE SEQUENCE [LARGE SCALE GENOMIC DNA]</scope>
    <source>
        <strain evidence="2">CpI1-S</strain>
    </source>
</reference>
<dbReference type="Proteomes" id="UP000032545">
    <property type="component" value="Unassembled WGS sequence"/>
</dbReference>
<proteinExistence type="predicted"/>
<organism evidence="1 2">
    <name type="scientific">Frankia torreyi</name>
    <dbReference type="NCBI Taxonomy" id="1856"/>
    <lineage>
        <taxon>Bacteria</taxon>
        <taxon>Bacillati</taxon>
        <taxon>Actinomycetota</taxon>
        <taxon>Actinomycetes</taxon>
        <taxon>Frankiales</taxon>
        <taxon>Frankiaceae</taxon>
        <taxon>Frankia</taxon>
    </lineage>
</organism>
<reference evidence="1 2" key="2">
    <citation type="journal article" date="2016" name="Genome Announc.">
        <title>Permanent Draft Genome Sequences for Two Variants of Frankia sp. Strain CpI1, the First Frankia Strain Isolated from Root Nodules of Comptonia peregrina.</title>
        <authorList>
            <person name="Oshone R."/>
            <person name="Hurst S.G.IV."/>
            <person name="Abebe-Akele F."/>
            <person name="Simpson S."/>
            <person name="Morris K."/>
            <person name="Thomas W.K."/>
            <person name="Tisa L.S."/>
        </authorList>
    </citation>
    <scope>NUCLEOTIDE SEQUENCE [LARGE SCALE GENOMIC DNA]</scope>
    <source>
        <strain evidence="2">CpI1-S</strain>
    </source>
</reference>
<gene>
    <name evidence="1" type="ORF">FF36_06410</name>
</gene>
<sequence length="137" mass="15141">MENERLEKLLQEKLRSAKGIRAVRTAEEAEWAVRPAGIVIETGWGTVYVAAFHYPGLAGGRETGPPLAPLMSATAEEDSLTYICALLVDATYNAESPEIKAVTLADEIAPWAYRYGIFVEYYNGARTYLIITDQQVL</sequence>